<dbReference type="Pfam" id="PF02737">
    <property type="entry name" value="3HCDH_N"/>
    <property type="match status" value="1"/>
</dbReference>
<keyword evidence="4" id="KW-0520">NAD</keyword>
<dbReference type="PANTHER" id="PTHR43561:SF3">
    <property type="entry name" value="HYDROXYACYL-COENZYME A DEHYDROGENASE, MITOCHONDRIAL"/>
    <property type="match status" value="1"/>
</dbReference>
<dbReference type="EC" id="1.1.1.35" evidence="9"/>
<comment type="caution">
    <text evidence="9">The sequence shown here is derived from an EMBL/GenBank/DDBJ whole genome shotgun (WGS) entry which is preliminary data.</text>
</comment>
<evidence type="ECO:0000313" key="9">
    <source>
        <dbReference type="EMBL" id="MDT0553027.1"/>
    </source>
</evidence>
<name>A0ABU2Y4B5_9FLAO</name>
<comment type="catalytic activity">
    <reaction evidence="6">
        <text>a (3S)-3-hydroxyacyl-CoA + NAD(+) = a 3-oxoacyl-CoA + NADH + H(+)</text>
        <dbReference type="Rhea" id="RHEA:22432"/>
        <dbReference type="ChEBI" id="CHEBI:15378"/>
        <dbReference type="ChEBI" id="CHEBI:57318"/>
        <dbReference type="ChEBI" id="CHEBI:57540"/>
        <dbReference type="ChEBI" id="CHEBI:57945"/>
        <dbReference type="ChEBI" id="CHEBI:90726"/>
        <dbReference type="EC" id="1.1.1.35"/>
    </reaction>
</comment>
<evidence type="ECO:0000259" key="8">
    <source>
        <dbReference type="Pfam" id="PF02737"/>
    </source>
</evidence>
<dbReference type="InterPro" id="IPR036291">
    <property type="entry name" value="NAD(P)-bd_dom_sf"/>
</dbReference>
<sequence>MKIKKVMIAGGGTLGSQVAWQTAFSGFEVVVYDAFEKGLENSKAFHQQFADLFMNTRNASKEQVNAALSRLNYTTDIAEAAKDADILSESVPEDPKIKSEFYSELAKVAPEKTIFTTNSSTTLPSDYAEFTGRPEKFLALHFANGIWDANVGEVMGHPGTDMKIFDQVVEFAKAIGMVPIPIYKEQNGYVLNSLLVPFLGAAFDLWKNKISDAESIDKTWMISTGAKMGPFGFMDIVGVNTMYNIEAYWGEKLNDPVKLENARILKSEFIDKGHLGASTGKGFYEYPNPSFEAPDFLK</sequence>
<dbReference type="PANTHER" id="PTHR43561">
    <property type="match status" value="1"/>
</dbReference>
<dbReference type="InterPro" id="IPR008927">
    <property type="entry name" value="6-PGluconate_DH-like_C_sf"/>
</dbReference>
<reference evidence="9 10" key="1">
    <citation type="submission" date="2023-09" db="EMBL/GenBank/DDBJ databases">
        <authorList>
            <person name="Rey-Velasco X."/>
        </authorList>
    </citation>
    <scope>NUCLEOTIDE SEQUENCE [LARGE SCALE GENOMIC DNA]</scope>
    <source>
        <strain evidence="9 10">P050</strain>
    </source>
</reference>
<dbReference type="GO" id="GO:0003857">
    <property type="term" value="F:(3S)-3-hydroxyacyl-CoA dehydrogenase (NAD+) activity"/>
    <property type="evidence" value="ECO:0007669"/>
    <property type="project" value="UniProtKB-EC"/>
</dbReference>
<evidence type="ECO:0000256" key="1">
    <source>
        <dbReference type="ARBA" id="ARBA00005005"/>
    </source>
</evidence>
<evidence type="ECO:0000259" key="7">
    <source>
        <dbReference type="Pfam" id="PF00725"/>
    </source>
</evidence>
<dbReference type="RefSeq" id="WP_311593008.1">
    <property type="nucleotide sequence ID" value="NZ_JAVRHV010000003.1"/>
</dbReference>
<keyword evidence="5" id="KW-0443">Lipid metabolism</keyword>
<dbReference type="PIRSF" id="PIRSF000105">
    <property type="entry name" value="HCDH"/>
    <property type="match status" value="1"/>
</dbReference>
<dbReference type="Gene3D" id="3.40.50.720">
    <property type="entry name" value="NAD(P)-binding Rossmann-like Domain"/>
    <property type="match status" value="1"/>
</dbReference>
<dbReference type="Pfam" id="PF00725">
    <property type="entry name" value="3HCDH"/>
    <property type="match status" value="1"/>
</dbReference>
<proteinExistence type="predicted"/>
<evidence type="ECO:0000256" key="6">
    <source>
        <dbReference type="ARBA" id="ARBA00049556"/>
    </source>
</evidence>
<protein>
    <submittedName>
        <fullName evidence="9">3-hydroxyacyl-CoA dehydrogenase</fullName>
        <ecNumber evidence="9">1.1.1.35</ecNumber>
    </submittedName>
</protein>
<dbReference type="InterPro" id="IPR006176">
    <property type="entry name" value="3-OHacyl-CoA_DH_NAD-bd"/>
</dbReference>
<dbReference type="EMBL" id="JAVRHV010000003">
    <property type="protein sequence ID" value="MDT0553027.1"/>
    <property type="molecule type" value="Genomic_DNA"/>
</dbReference>
<dbReference type="InterPro" id="IPR022694">
    <property type="entry name" value="3-OHacyl-CoA_DH"/>
</dbReference>
<accession>A0ABU2Y4B5</accession>
<evidence type="ECO:0000256" key="2">
    <source>
        <dbReference type="ARBA" id="ARBA00022832"/>
    </source>
</evidence>
<keyword evidence="3 9" id="KW-0560">Oxidoreductase</keyword>
<dbReference type="InterPro" id="IPR052242">
    <property type="entry name" value="Mito_3-hydroxyacyl-CoA_DH"/>
</dbReference>
<dbReference type="InterPro" id="IPR013328">
    <property type="entry name" value="6PGD_dom2"/>
</dbReference>
<dbReference type="InterPro" id="IPR006108">
    <property type="entry name" value="3HC_DH_C"/>
</dbReference>
<feature type="domain" description="3-hydroxyacyl-CoA dehydrogenase C-terminal" evidence="7">
    <location>
        <begin position="188"/>
        <end position="286"/>
    </location>
</feature>
<evidence type="ECO:0000256" key="4">
    <source>
        <dbReference type="ARBA" id="ARBA00023027"/>
    </source>
</evidence>
<evidence type="ECO:0000256" key="5">
    <source>
        <dbReference type="ARBA" id="ARBA00023098"/>
    </source>
</evidence>
<organism evidence="9 10">
    <name type="scientific">Urechidicola vernalis</name>
    <dbReference type="NCBI Taxonomy" id="3075600"/>
    <lineage>
        <taxon>Bacteria</taxon>
        <taxon>Pseudomonadati</taxon>
        <taxon>Bacteroidota</taxon>
        <taxon>Flavobacteriia</taxon>
        <taxon>Flavobacteriales</taxon>
        <taxon>Flavobacteriaceae</taxon>
        <taxon>Urechidicola</taxon>
    </lineage>
</organism>
<keyword evidence="2" id="KW-0276">Fatty acid metabolism</keyword>
<dbReference type="SUPFAM" id="SSF48179">
    <property type="entry name" value="6-phosphogluconate dehydrogenase C-terminal domain-like"/>
    <property type="match status" value="1"/>
</dbReference>
<evidence type="ECO:0000256" key="3">
    <source>
        <dbReference type="ARBA" id="ARBA00023002"/>
    </source>
</evidence>
<evidence type="ECO:0000313" key="10">
    <source>
        <dbReference type="Proteomes" id="UP001252186"/>
    </source>
</evidence>
<gene>
    <name evidence="9" type="ORF">RM519_07210</name>
</gene>
<dbReference type="SUPFAM" id="SSF51735">
    <property type="entry name" value="NAD(P)-binding Rossmann-fold domains"/>
    <property type="match status" value="1"/>
</dbReference>
<comment type="pathway">
    <text evidence="1">Lipid metabolism; fatty acid beta-oxidation.</text>
</comment>
<dbReference type="NCBIfam" id="NF006143">
    <property type="entry name" value="PRK08293.1"/>
    <property type="match status" value="1"/>
</dbReference>
<dbReference type="Proteomes" id="UP001252186">
    <property type="component" value="Unassembled WGS sequence"/>
</dbReference>
<keyword evidence="10" id="KW-1185">Reference proteome</keyword>
<dbReference type="Gene3D" id="1.10.1040.10">
    <property type="entry name" value="N-(1-d-carboxylethyl)-l-norvaline Dehydrogenase, domain 2"/>
    <property type="match status" value="1"/>
</dbReference>
<feature type="domain" description="3-hydroxyacyl-CoA dehydrogenase NAD binding" evidence="8">
    <location>
        <begin position="5"/>
        <end position="184"/>
    </location>
</feature>